<dbReference type="Proteomes" id="UP000659388">
    <property type="component" value="Unassembled WGS sequence"/>
</dbReference>
<keyword evidence="2" id="KW-1185">Reference proteome</keyword>
<dbReference type="EMBL" id="JAESIY010000011">
    <property type="protein sequence ID" value="MBL3658163.1"/>
    <property type="molecule type" value="Genomic_DNA"/>
</dbReference>
<gene>
    <name evidence="1" type="ORF">JL102_18570</name>
</gene>
<dbReference type="AlphaFoldDB" id="A0A937K0A3"/>
<protein>
    <submittedName>
        <fullName evidence="1">Uncharacterized protein</fullName>
    </submittedName>
</protein>
<evidence type="ECO:0000313" key="2">
    <source>
        <dbReference type="Proteomes" id="UP000659388"/>
    </source>
</evidence>
<accession>A0A937K0A3</accession>
<name>A0A937K0A3_9BACT</name>
<reference evidence="1" key="1">
    <citation type="submission" date="2021-01" db="EMBL/GenBank/DDBJ databases">
        <title>Fulvivirga kasyanovii gen. nov., sp nov., a novel member of the phylum Bacteroidetes isolated from seawater in a mussel farm.</title>
        <authorList>
            <person name="Zhao L.-H."/>
            <person name="Wang Z.-J."/>
        </authorList>
    </citation>
    <scope>NUCLEOTIDE SEQUENCE</scope>
    <source>
        <strain evidence="1">2943</strain>
    </source>
</reference>
<proteinExistence type="predicted"/>
<organism evidence="1 2">
    <name type="scientific">Fulvivirga sediminis</name>
    <dbReference type="NCBI Taxonomy" id="2803949"/>
    <lineage>
        <taxon>Bacteria</taxon>
        <taxon>Pseudomonadati</taxon>
        <taxon>Bacteroidota</taxon>
        <taxon>Cytophagia</taxon>
        <taxon>Cytophagales</taxon>
        <taxon>Fulvivirgaceae</taxon>
        <taxon>Fulvivirga</taxon>
    </lineage>
</organism>
<sequence>MLKQNREKTGYQEKLEMAVEKVENLGFENIRADLPEFDTPAKLVNQNNNDVFIPDITAKSKSGKKAYFELSNKVKDTQKLVNKWKLLSTMATIKDGAFQIFVPHGAMKFTKDLVTKYSISAELIKI</sequence>
<dbReference type="RefSeq" id="WP_202245957.1">
    <property type="nucleotide sequence ID" value="NZ_JAESIY010000011.1"/>
</dbReference>
<evidence type="ECO:0000313" key="1">
    <source>
        <dbReference type="EMBL" id="MBL3658163.1"/>
    </source>
</evidence>
<comment type="caution">
    <text evidence="1">The sequence shown here is derived from an EMBL/GenBank/DDBJ whole genome shotgun (WGS) entry which is preliminary data.</text>
</comment>